<feature type="chain" id="PRO_5014148817" evidence="1">
    <location>
        <begin position="26"/>
        <end position="90"/>
    </location>
</feature>
<proteinExistence type="predicted"/>
<reference evidence="3" key="1">
    <citation type="journal article" date="2018" name="Proc. Natl. Acad. Sci. U.S.A.">
        <title>Linking secondary metabolites to gene clusters through genome sequencing of six diverse Aspergillus species.</title>
        <authorList>
            <person name="Kaerboelling I."/>
            <person name="Vesth T.C."/>
            <person name="Frisvad J.C."/>
            <person name="Nybo J.L."/>
            <person name="Theobald S."/>
            <person name="Kuo A."/>
            <person name="Bowyer P."/>
            <person name="Matsuda Y."/>
            <person name="Mondo S."/>
            <person name="Lyhne E.K."/>
            <person name="Kogle M.E."/>
            <person name="Clum A."/>
            <person name="Lipzen A."/>
            <person name="Salamov A."/>
            <person name="Ngan C.Y."/>
            <person name="Daum C."/>
            <person name="Chiniquy J."/>
            <person name="Barry K."/>
            <person name="LaButti K."/>
            <person name="Haridas S."/>
            <person name="Simmons B.A."/>
            <person name="Magnuson J.K."/>
            <person name="Mortensen U.H."/>
            <person name="Larsen T.O."/>
            <person name="Grigoriev I.V."/>
            <person name="Baker S.E."/>
            <person name="Andersen M.R."/>
        </authorList>
    </citation>
    <scope>NUCLEOTIDE SEQUENCE [LARGE SCALE GENOMIC DNA]</scope>
    <source>
        <strain evidence="3">IBT 16806</strain>
    </source>
</reference>
<dbReference type="VEuPathDB" id="FungiDB:P174DRAFT_437914"/>
<keyword evidence="1" id="KW-0732">Signal</keyword>
<dbReference type="EMBL" id="MSZS01000001">
    <property type="protein sequence ID" value="PKX99454.1"/>
    <property type="molecule type" value="Genomic_DNA"/>
</dbReference>
<sequence>MNYRLLVQSSLGLMLLLSILLPITSILISEEIPSSVRSDIRRKMAEKRPRAEQGSQPGFSLTTNPYVIKHSSWLFMTLSPYCTVPKDVVI</sequence>
<protein>
    <submittedName>
        <fullName evidence="2">Uncharacterized protein</fullName>
    </submittedName>
</protein>
<name>A0A2I1CPA4_ASPN1</name>
<dbReference type="Proteomes" id="UP000234474">
    <property type="component" value="Unassembled WGS sequence"/>
</dbReference>
<gene>
    <name evidence="2" type="ORF">P174DRAFT_437914</name>
</gene>
<dbReference type="RefSeq" id="XP_024688049.1">
    <property type="nucleotide sequence ID" value="XM_024826417.1"/>
</dbReference>
<dbReference type="GeneID" id="36533742"/>
<evidence type="ECO:0000313" key="3">
    <source>
        <dbReference type="Proteomes" id="UP000234474"/>
    </source>
</evidence>
<evidence type="ECO:0000313" key="2">
    <source>
        <dbReference type="EMBL" id="PKX99454.1"/>
    </source>
</evidence>
<organism evidence="2 3">
    <name type="scientific">Aspergillus novofumigatus (strain IBT 16806)</name>
    <dbReference type="NCBI Taxonomy" id="1392255"/>
    <lineage>
        <taxon>Eukaryota</taxon>
        <taxon>Fungi</taxon>
        <taxon>Dikarya</taxon>
        <taxon>Ascomycota</taxon>
        <taxon>Pezizomycotina</taxon>
        <taxon>Eurotiomycetes</taxon>
        <taxon>Eurotiomycetidae</taxon>
        <taxon>Eurotiales</taxon>
        <taxon>Aspergillaceae</taxon>
        <taxon>Aspergillus</taxon>
        <taxon>Aspergillus subgen. Fumigati</taxon>
    </lineage>
</organism>
<feature type="non-terminal residue" evidence="2">
    <location>
        <position position="90"/>
    </location>
</feature>
<evidence type="ECO:0000256" key="1">
    <source>
        <dbReference type="SAM" id="SignalP"/>
    </source>
</evidence>
<dbReference type="AlphaFoldDB" id="A0A2I1CPA4"/>
<comment type="caution">
    <text evidence="2">The sequence shown here is derived from an EMBL/GenBank/DDBJ whole genome shotgun (WGS) entry which is preliminary data.</text>
</comment>
<keyword evidence="3" id="KW-1185">Reference proteome</keyword>
<feature type="signal peptide" evidence="1">
    <location>
        <begin position="1"/>
        <end position="25"/>
    </location>
</feature>
<accession>A0A2I1CPA4</accession>